<evidence type="ECO:0000256" key="6">
    <source>
        <dbReference type="ARBA" id="ARBA00023015"/>
    </source>
</evidence>
<dbReference type="PRINTS" id="PR00047">
    <property type="entry name" value="STROIDFINGER"/>
</dbReference>
<dbReference type="CDD" id="cd06960">
    <property type="entry name" value="NR_DBD_HNF4A"/>
    <property type="match status" value="1"/>
</dbReference>
<protein>
    <recommendedName>
        <fullName evidence="16">Nuclear receptor</fullName>
    </recommendedName>
</protein>
<dbReference type="InterPro" id="IPR035500">
    <property type="entry name" value="NHR-like_dom_sf"/>
</dbReference>
<keyword evidence="10 11" id="KW-0539">Nucleus</keyword>
<evidence type="ECO:0000313" key="15">
    <source>
        <dbReference type="Proteomes" id="UP001432027"/>
    </source>
</evidence>
<evidence type="ECO:0000256" key="4">
    <source>
        <dbReference type="ARBA" id="ARBA00022771"/>
    </source>
</evidence>
<feature type="domain" description="NR LBD" evidence="13">
    <location>
        <begin position="184"/>
        <end position="413"/>
    </location>
</feature>
<dbReference type="InterPro" id="IPR049636">
    <property type="entry name" value="HNF4-like_DBD"/>
</dbReference>
<dbReference type="SUPFAM" id="SSF48508">
    <property type="entry name" value="Nuclear receptor ligand-binding domain"/>
    <property type="match status" value="1"/>
</dbReference>
<name>A0AAV5TKK5_9BILA</name>
<dbReference type="Proteomes" id="UP001432027">
    <property type="component" value="Unassembled WGS sequence"/>
</dbReference>
<keyword evidence="5 11" id="KW-0862">Zinc</keyword>
<comment type="subcellular location">
    <subcellularLocation>
        <location evidence="1 11">Nucleus</location>
    </subcellularLocation>
</comment>
<dbReference type="InterPro" id="IPR000536">
    <property type="entry name" value="Nucl_hrmn_rcpt_lig-bd"/>
</dbReference>
<dbReference type="Gene3D" id="3.30.50.10">
    <property type="entry name" value="Erythroid Transcription Factor GATA-1, subunit A"/>
    <property type="match status" value="1"/>
</dbReference>
<comment type="similarity">
    <text evidence="2 11">Belongs to the nuclear hormone receptor family.</text>
</comment>
<dbReference type="InterPro" id="IPR013088">
    <property type="entry name" value="Znf_NHR/GATA"/>
</dbReference>
<evidence type="ECO:0000256" key="3">
    <source>
        <dbReference type="ARBA" id="ARBA00022723"/>
    </source>
</evidence>
<keyword evidence="6 11" id="KW-0805">Transcription regulation</keyword>
<dbReference type="PROSITE" id="PS51030">
    <property type="entry name" value="NUCLEAR_REC_DBD_2"/>
    <property type="match status" value="1"/>
</dbReference>
<dbReference type="GO" id="GO:0000978">
    <property type="term" value="F:RNA polymerase II cis-regulatory region sequence-specific DNA binding"/>
    <property type="evidence" value="ECO:0007669"/>
    <property type="project" value="InterPro"/>
</dbReference>
<dbReference type="Gene3D" id="1.10.565.10">
    <property type="entry name" value="Retinoid X Receptor"/>
    <property type="match status" value="1"/>
</dbReference>
<dbReference type="InterPro" id="IPR050274">
    <property type="entry name" value="Nuclear_hormone_rcpt_NR2"/>
</dbReference>
<evidence type="ECO:0000259" key="13">
    <source>
        <dbReference type="PROSITE" id="PS51843"/>
    </source>
</evidence>
<dbReference type="PANTHER" id="PTHR24083">
    <property type="entry name" value="NUCLEAR HORMONE RECEPTOR"/>
    <property type="match status" value="1"/>
</dbReference>
<accession>A0AAV5TKK5</accession>
<evidence type="ECO:0000259" key="12">
    <source>
        <dbReference type="PROSITE" id="PS51030"/>
    </source>
</evidence>
<dbReference type="GO" id="GO:0008270">
    <property type="term" value="F:zinc ion binding"/>
    <property type="evidence" value="ECO:0007669"/>
    <property type="project" value="UniProtKB-KW"/>
</dbReference>
<keyword evidence="15" id="KW-1185">Reference proteome</keyword>
<keyword evidence="4 11" id="KW-0863">Zinc-finger</keyword>
<dbReference type="GO" id="GO:0005634">
    <property type="term" value="C:nucleus"/>
    <property type="evidence" value="ECO:0007669"/>
    <property type="project" value="UniProtKB-SubCell"/>
</dbReference>
<dbReference type="Pfam" id="PF00105">
    <property type="entry name" value="zf-C4"/>
    <property type="match status" value="1"/>
</dbReference>
<evidence type="ECO:0000313" key="14">
    <source>
        <dbReference type="EMBL" id="GMS94947.1"/>
    </source>
</evidence>
<evidence type="ECO:0000256" key="11">
    <source>
        <dbReference type="RuleBase" id="RU004334"/>
    </source>
</evidence>
<evidence type="ECO:0008006" key="16">
    <source>
        <dbReference type="Google" id="ProtNLM"/>
    </source>
</evidence>
<evidence type="ECO:0000256" key="5">
    <source>
        <dbReference type="ARBA" id="ARBA00022833"/>
    </source>
</evidence>
<keyword evidence="9 11" id="KW-0675">Receptor</keyword>
<comment type="caution">
    <text evidence="14">The sequence shown here is derived from an EMBL/GenBank/DDBJ whole genome shotgun (WGS) entry which is preliminary data.</text>
</comment>
<organism evidence="14 15">
    <name type="scientific">Pristionchus entomophagus</name>
    <dbReference type="NCBI Taxonomy" id="358040"/>
    <lineage>
        <taxon>Eukaryota</taxon>
        <taxon>Metazoa</taxon>
        <taxon>Ecdysozoa</taxon>
        <taxon>Nematoda</taxon>
        <taxon>Chromadorea</taxon>
        <taxon>Rhabditida</taxon>
        <taxon>Rhabditina</taxon>
        <taxon>Diplogasteromorpha</taxon>
        <taxon>Diplogasteroidea</taxon>
        <taxon>Neodiplogasteridae</taxon>
        <taxon>Pristionchus</taxon>
    </lineage>
</organism>
<keyword evidence="8 11" id="KW-0804">Transcription</keyword>
<feature type="domain" description="Nuclear receptor" evidence="12">
    <location>
        <begin position="15"/>
        <end position="90"/>
    </location>
</feature>
<dbReference type="SMART" id="SM00430">
    <property type="entry name" value="HOLI"/>
    <property type="match status" value="1"/>
</dbReference>
<reference evidence="14" key="1">
    <citation type="submission" date="2023-10" db="EMBL/GenBank/DDBJ databases">
        <title>Genome assembly of Pristionchus species.</title>
        <authorList>
            <person name="Yoshida K."/>
            <person name="Sommer R.J."/>
        </authorList>
    </citation>
    <scope>NUCLEOTIDE SEQUENCE</scope>
    <source>
        <strain evidence="14">RS0144</strain>
    </source>
</reference>
<proteinExistence type="inferred from homology"/>
<evidence type="ECO:0000256" key="9">
    <source>
        <dbReference type="ARBA" id="ARBA00023170"/>
    </source>
</evidence>
<evidence type="ECO:0000256" key="10">
    <source>
        <dbReference type="ARBA" id="ARBA00023242"/>
    </source>
</evidence>
<evidence type="ECO:0000256" key="2">
    <source>
        <dbReference type="ARBA" id="ARBA00005993"/>
    </source>
</evidence>
<keyword evidence="3 11" id="KW-0479">Metal-binding</keyword>
<evidence type="ECO:0000256" key="1">
    <source>
        <dbReference type="ARBA" id="ARBA00004123"/>
    </source>
</evidence>
<evidence type="ECO:0000256" key="7">
    <source>
        <dbReference type="ARBA" id="ARBA00023125"/>
    </source>
</evidence>
<dbReference type="EMBL" id="BTSX01000004">
    <property type="protein sequence ID" value="GMS94947.1"/>
    <property type="molecule type" value="Genomic_DNA"/>
</dbReference>
<dbReference type="FunFam" id="3.30.50.10:FF:000080">
    <property type="entry name" value="Uncharacterized protein"/>
    <property type="match status" value="1"/>
</dbReference>
<keyword evidence="7 11" id="KW-0238">DNA-binding</keyword>
<dbReference type="PROSITE" id="PS51843">
    <property type="entry name" value="NR_LBD"/>
    <property type="match status" value="1"/>
</dbReference>
<dbReference type="AlphaFoldDB" id="A0AAV5TKK5"/>
<gene>
    <name evidence="14" type="ORF">PENTCL1PPCAC_17122</name>
</gene>
<dbReference type="SUPFAM" id="SSF57716">
    <property type="entry name" value="Glucocorticoid receptor-like (DNA-binding domain)"/>
    <property type="match status" value="1"/>
</dbReference>
<dbReference type="SMART" id="SM00399">
    <property type="entry name" value="ZnF_C4"/>
    <property type="match status" value="1"/>
</dbReference>
<dbReference type="InterPro" id="IPR001628">
    <property type="entry name" value="Znf_hrmn_rcpt"/>
</dbReference>
<dbReference type="PROSITE" id="PS00031">
    <property type="entry name" value="NUCLEAR_REC_DBD_1"/>
    <property type="match status" value="1"/>
</dbReference>
<evidence type="ECO:0000256" key="8">
    <source>
        <dbReference type="ARBA" id="ARBA00023163"/>
    </source>
</evidence>
<sequence>MTKRKRAQKERQACPSSCIACEAAATGYHYEAPSCTSCKTFFRRTVLQERVYLTCFMNGMCAKDDSFRPCRACRFDRCVAGGMNPLLIISLKNPEANPVVQRVFQKRAFDESESSTSTAIVQSSPRELVIVAKRVTNPSVLECTIDRIIGGLLYLENAHQELRAIPTFDPRPSHGYRLDGVVVGPSLFSKTTLDAHTPPCDPVIASKKDKVVMRGVPTAKKLWPFVDLFISIEYLKTFQFFHYLKHEEKKALVRHVAIMCSQLTLAYFSYENKSGITLHPDGSIPHDGYVPLHKEHERQLHHGIIQILRLLEMDKKEYVLLKALVVCNPAIEHLYVSHKEELERERLKYSRSLMSYVLSRRGHEKGPAAYTAMMTVIDTLTHLMKKHKNWRILQDALQYQPGMVQTPSLTSDIYDY</sequence>
<dbReference type="Pfam" id="PF00104">
    <property type="entry name" value="Hormone_recep"/>
    <property type="match status" value="1"/>
</dbReference>
<dbReference type="GO" id="GO:0003700">
    <property type="term" value="F:DNA-binding transcription factor activity"/>
    <property type="evidence" value="ECO:0007669"/>
    <property type="project" value="InterPro"/>
</dbReference>